<organism evidence="2 3">
    <name type="scientific">Teratosphaeria nubilosa</name>
    <dbReference type="NCBI Taxonomy" id="161662"/>
    <lineage>
        <taxon>Eukaryota</taxon>
        <taxon>Fungi</taxon>
        <taxon>Dikarya</taxon>
        <taxon>Ascomycota</taxon>
        <taxon>Pezizomycotina</taxon>
        <taxon>Dothideomycetes</taxon>
        <taxon>Dothideomycetidae</taxon>
        <taxon>Mycosphaerellales</taxon>
        <taxon>Teratosphaeriaceae</taxon>
        <taxon>Teratosphaeria</taxon>
    </lineage>
</organism>
<dbReference type="Proteomes" id="UP000799436">
    <property type="component" value="Unassembled WGS sequence"/>
</dbReference>
<keyword evidence="1" id="KW-0732">Signal</keyword>
<evidence type="ECO:0000313" key="2">
    <source>
        <dbReference type="EMBL" id="KAF2773923.1"/>
    </source>
</evidence>
<sequence length="94" mass="9982">MKLLLPTLLALAGVASACFNCPVCQCTPQKLEDETGTNLQFPTQLSCAKFGPNNVFIDADKHCAGRVGYGIPRGGWHAACLANGAQDSWCWPDG</sequence>
<reference evidence="2" key="1">
    <citation type="journal article" date="2020" name="Stud. Mycol.">
        <title>101 Dothideomycetes genomes: a test case for predicting lifestyles and emergence of pathogens.</title>
        <authorList>
            <person name="Haridas S."/>
            <person name="Albert R."/>
            <person name="Binder M."/>
            <person name="Bloem J."/>
            <person name="Labutti K."/>
            <person name="Salamov A."/>
            <person name="Andreopoulos B."/>
            <person name="Baker S."/>
            <person name="Barry K."/>
            <person name="Bills G."/>
            <person name="Bluhm B."/>
            <person name="Cannon C."/>
            <person name="Castanera R."/>
            <person name="Culley D."/>
            <person name="Daum C."/>
            <person name="Ezra D."/>
            <person name="Gonzalez J."/>
            <person name="Henrissat B."/>
            <person name="Kuo A."/>
            <person name="Liang C."/>
            <person name="Lipzen A."/>
            <person name="Lutzoni F."/>
            <person name="Magnuson J."/>
            <person name="Mondo S."/>
            <person name="Nolan M."/>
            <person name="Ohm R."/>
            <person name="Pangilinan J."/>
            <person name="Park H.-J."/>
            <person name="Ramirez L."/>
            <person name="Alfaro M."/>
            <person name="Sun H."/>
            <person name="Tritt A."/>
            <person name="Yoshinaga Y."/>
            <person name="Zwiers L.-H."/>
            <person name="Turgeon B."/>
            <person name="Goodwin S."/>
            <person name="Spatafora J."/>
            <person name="Crous P."/>
            <person name="Grigoriev I."/>
        </authorList>
    </citation>
    <scope>NUCLEOTIDE SEQUENCE</scope>
    <source>
        <strain evidence="2">CBS 116005</strain>
    </source>
</reference>
<dbReference type="OrthoDB" id="10306264at2759"/>
<evidence type="ECO:0000313" key="3">
    <source>
        <dbReference type="Proteomes" id="UP000799436"/>
    </source>
</evidence>
<evidence type="ECO:0000256" key="1">
    <source>
        <dbReference type="SAM" id="SignalP"/>
    </source>
</evidence>
<gene>
    <name evidence="2" type="ORF">EJ03DRAFT_323283</name>
</gene>
<accession>A0A6G1LLT3</accession>
<protein>
    <recommendedName>
        <fullName evidence="4">Secreted protein</fullName>
    </recommendedName>
</protein>
<feature type="chain" id="PRO_5026133325" description="Secreted protein" evidence="1">
    <location>
        <begin position="18"/>
        <end position="94"/>
    </location>
</feature>
<dbReference type="EMBL" id="ML995809">
    <property type="protein sequence ID" value="KAF2773923.1"/>
    <property type="molecule type" value="Genomic_DNA"/>
</dbReference>
<keyword evidence="3" id="KW-1185">Reference proteome</keyword>
<proteinExistence type="predicted"/>
<dbReference type="AlphaFoldDB" id="A0A6G1LLT3"/>
<feature type="signal peptide" evidence="1">
    <location>
        <begin position="1"/>
        <end position="17"/>
    </location>
</feature>
<name>A0A6G1LLT3_9PEZI</name>
<dbReference type="PROSITE" id="PS51257">
    <property type="entry name" value="PROKAR_LIPOPROTEIN"/>
    <property type="match status" value="1"/>
</dbReference>
<evidence type="ECO:0008006" key="4">
    <source>
        <dbReference type="Google" id="ProtNLM"/>
    </source>
</evidence>